<proteinExistence type="predicted"/>
<dbReference type="Gramene" id="mRNA:HanXRQr2_Chr02g0054861">
    <property type="protein sequence ID" value="CDS:HanXRQr2_Chr02g0054861.1"/>
    <property type="gene ID" value="HanXRQr2_Chr02g0054861"/>
</dbReference>
<protein>
    <submittedName>
        <fullName evidence="2">Aspartic peptidase domain superfamily</fullName>
    </submittedName>
</protein>
<evidence type="ECO:0000256" key="1">
    <source>
        <dbReference type="SAM" id="MobiDB-lite"/>
    </source>
</evidence>
<keyword evidence="3" id="KW-1185">Reference proteome</keyword>
<dbReference type="PANTHER" id="PTHR15503:SF45">
    <property type="entry name" value="RNA-DIRECTED DNA POLYMERASE HOMOLOG"/>
    <property type="match status" value="1"/>
</dbReference>
<feature type="region of interest" description="Disordered" evidence="1">
    <location>
        <begin position="43"/>
        <end position="66"/>
    </location>
</feature>
<dbReference type="CDD" id="cd00303">
    <property type="entry name" value="retropepsin_like"/>
    <property type="match status" value="1"/>
</dbReference>
<dbReference type="EMBL" id="MNCJ02000317">
    <property type="protein sequence ID" value="KAF5817595.1"/>
    <property type="molecule type" value="Genomic_DNA"/>
</dbReference>
<organism evidence="2 3">
    <name type="scientific">Helianthus annuus</name>
    <name type="common">Common sunflower</name>
    <dbReference type="NCBI Taxonomy" id="4232"/>
    <lineage>
        <taxon>Eukaryota</taxon>
        <taxon>Viridiplantae</taxon>
        <taxon>Streptophyta</taxon>
        <taxon>Embryophyta</taxon>
        <taxon>Tracheophyta</taxon>
        <taxon>Spermatophyta</taxon>
        <taxon>Magnoliopsida</taxon>
        <taxon>eudicotyledons</taxon>
        <taxon>Gunneridae</taxon>
        <taxon>Pentapetalae</taxon>
        <taxon>asterids</taxon>
        <taxon>campanulids</taxon>
        <taxon>Asterales</taxon>
        <taxon>Asteraceae</taxon>
        <taxon>Asteroideae</taxon>
        <taxon>Heliantheae alliance</taxon>
        <taxon>Heliantheae</taxon>
        <taxon>Helianthus</taxon>
    </lineage>
</organism>
<gene>
    <name evidence="2" type="ORF">HanXRQr2_Chr02g0054861</name>
</gene>
<accession>A0A9K3NZA9</accession>
<dbReference type="AlphaFoldDB" id="A0A9K3NZA9"/>
<dbReference type="Pfam" id="PF08284">
    <property type="entry name" value="RVP_2"/>
    <property type="match status" value="1"/>
</dbReference>
<evidence type="ECO:0000313" key="3">
    <source>
        <dbReference type="Proteomes" id="UP000215914"/>
    </source>
</evidence>
<evidence type="ECO:0000313" key="2">
    <source>
        <dbReference type="EMBL" id="KAF5817595.1"/>
    </source>
</evidence>
<feature type="region of interest" description="Disordered" evidence="1">
    <location>
        <begin position="1"/>
        <end position="21"/>
    </location>
</feature>
<dbReference type="InterPro" id="IPR032567">
    <property type="entry name" value="RTL1-rel"/>
</dbReference>
<dbReference type="Gene3D" id="2.40.70.10">
    <property type="entry name" value="Acid Proteases"/>
    <property type="match status" value="1"/>
</dbReference>
<dbReference type="Proteomes" id="UP000215914">
    <property type="component" value="Unassembled WGS sequence"/>
</dbReference>
<sequence length="286" mass="31626">MAPRRAVNARDQPPPPPLPRTAKELNALLEERISAAIAQYEANRTEQIGGPSNARRNGNGDSSGGDAAQGCTFKQFLDCKPLNFDGTRGAVAFVLWTEKTETHAESSGDKKRNAREDPNMVTGTFLVNNHFASILFDTGADYCFMSVEFKHTLGIESSRLEIPYSIELANGKLVESGEVVRGCTLELGERKFSIDLLPIQLGSFGVVVGMDWLSKNKAEVICHEKIIRIPLANDETLIVHGERRDAPLRIISCMKAQKCLRKGCVAFLAHVVDKKLRSRNSKIFLW</sequence>
<dbReference type="InterPro" id="IPR021109">
    <property type="entry name" value="Peptidase_aspartic_dom_sf"/>
</dbReference>
<dbReference type="PANTHER" id="PTHR15503">
    <property type="entry name" value="LDOC1 RELATED"/>
    <property type="match status" value="1"/>
</dbReference>
<reference evidence="2" key="2">
    <citation type="submission" date="2020-06" db="EMBL/GenBank/DDBJ databases">
        <title>Helianthus annuus Genome sequencing and assembly Release 2.</title>
        <authorList>
            <person name="Gouzy J."/>
            <person name="Langlade N."/>
            <person name="Munos S."/>
        </authorList>
    </citation>
    <scope>NUCLEOTIDE SEQUENCE</scope>
    <source>
        <tissue evidence="2">Leaves</tissue>
    </source>
</reference>
<reference evidence="2" key="1">
    <citation type="journal article" date="2017" name="Nature">
        <title>The sunflower genome provides insights into oil metabolism, flowering and Asterid evolution.</title>
        <authorList>
            <person name="Badouin H."/>
            <person name="Gouzy J."/>
            <person name="Grassa C.J."/>
            <person name="Murat F."/>
            <person name="Staton S.E."/>
            <person name="Cottret L."/>
            <person name="Lelandais-Briere C."/>
            <person name="Owens G.L."/>
            <person name="Carrere S."/>
            <person name="Mayjonade B."/>
            <person name="Legrand L."/>
            <person name="Gill N."/>
            <person name="Kane N.C."/>
            <person name="Bowers J.E."/>
            <person name="Hubner S."/>
            <person name="Bellec A."/>
            <person name="Berard A."/>
            <person name="Berges H."/>
            <person name="Blanchet N."/>
            <person name="Boniface M.C."/>
            <person name="Brunel D."/>
            <person name="Catrice O."/>
            <person name="Chaidir N."/>
            <person name="Claudel C."/>
            <person name="Donnadieu C."/>
            <person name="Faraut T."/>
            <person name="Fievet G."/>
            <person name="Helmstetter N."/>
            <person name="King M."/>
            <person name="Knapp S.J."/>
            <person name="Lai Z."/>
            <person name="Le Paslier M.C."/>
            <person name="Lippi Y."/>
            <person name="Lorenzon L."/>
            <person name="Mandel J.R."/>
            <person name="Marage G."/>
            <person name="Marchand G."/>
            <person name="Marquand E."/>
            <person name="Bret-Mestries E."/>
            <person name="Morien E."/>
            <person name="Nambeesan S."/>
            <person name="Nguyen T."/>
            <person name="Pegot-Espagnet P."/>
            <person name="Pouilly N."/>
            <person name="Raftis F."/>
            <person name="Sallet E."/>
            <person name="Schiex T."/>
            <person name="Thomas J."/>
            <person name="Vandecasteele C."/>
            <person name="Vares D."/>
            <person name="Vear F."/>
            <person name="Vautrin S."/>
            <person name="Crespi M."/>
            <person name="Mangin B."/>
            <person name="Burke J.M."/>
            <person name="Salse J."/>
            <person name="Munos S."/>
            <person name="Vincourt P."/>
            <person name="Rieseberg L.H."/>
            <person name="Langlade N.B."/>
        </authorList>
    </citation>
    <scope>NUCLEOTIDE SEQUENCE</scope>
    <source>
        <tissue evidence="2">Leaves</tissue>
    </source>
</reference>
<name>A0A9K3NZA9_HELAN</name>
<dbReference type="SUPFAM" id="SSF50630">
    <property type="entry name" value="Acid proteases"/>
    <property type="match status" value="1"/>
</dbReference>
<comment type="caution">
    <text evidence="2">The sequence shown here is derived from an EMBL/GenBank/DDBJ whole genome shotgun (WGS) entry which is preliminary data.</text>
</comment>